<sequence>MDATYTATINESKSDLELLRKNNYQFLIAKSVSKPGGKPTFNISTGSIGRIPEAGKEIRYSGTWQTCKLGQSYDLGINGIWAINDNNPFADSKSLNVGKNGYKDPVYIVVGVQDSDTKTWSPIWINHDALLRMAHGEYQPHERVKLWFEQDRQSENIAPRQGTPTLEVEMSPQTPTYHFSYDAIKGDWRLPQSTPFTN</sequence>
<dbReference type="AlphaFoldDB" id="A0A8H4KAP8"/>
<dbReference type="EMBL" id="JAADJG010000421">
    <property type="protein sequence ID" value="KAF4446967.1"/>
    <property type="molecule type" value="Genomic_DNA"/>
</dbReference>
<evidence type="ECO:0000313" key="1">
    <source>
        <dbReference type="EMBL" id="KAF4446967.1"/>
    </source>
</evidence>
<proteinExistence type="predicted"/>
<keyword evidence="2" id="KW-1185">Reference proteome</keyword>
<accession>A0A8H4KAP8</accession>
<reference evidence="1" key="1">
    <citation type="submission" date="2020-01" db="EMBL/GenBank/DDBJ databases">
        <title>Identification and distribution of gene clusters putatively required for synthesis of sphingolipid metabolism inhibitors in phylogenetically diverse species of the filamentous fungus Fusarium.</title>
        <authorList>
            <person name="Kim H.-S."/>
            <person name="Busman M."/>
            <person name="Brown D.W."/>
            <person name="Divon H."/>
            <person name="Uhlig S."/>
            <person name="Proctor R.H."/>
        </authorList>
    </citation>
    <scope>NUCLEOTIDE SEQUENCE</scope>
    <source>
        <strain evidence="1">NRRL 53441</strain>
    </source>
</reference>
<name>A0A8H4KAP8_9HYPO</name>
<organism evidence="1 2">
    <name type="scientific">Fusarium austroafricanum</name>
    <dbReference type="NCBI Taxonomy" id="2364996"/>
    <lineage>
        <taxon>Eukaryota</taxon>
        <taxon>Fungi</taxon>
        <taxon>Dikarya</taxon>
        <taxon>Ascomycota</taxon>
        <taxon>Pezizomycotina</taxon>
        <taxon>Sordariomycetes</taxon>
        <taxon>Hypocreomycetidae</taxon>
        <taxon>Hypocreales</taxon>
        <taxon>Nectriaceae</taxon>
        <taxon>Fusarium</taxon>
        <taxon>Fusarium concolor species complex</taxon>
    </lineage>
</organism>
<gene>
    <name evidence="1" type="ORF">F53441_9438</name>
</gene>
<evidence type="ECO:0000313" key="2">
    <source>
        <dbReference type="Proteomes" id="UP000605986"/>
    </source>
</evidence>
<comment type="caution">
    <text evidence="1">The sequence shown here is derived from an EMBL/GenBank/DDBJ whole genome shotgun (WGS) entry which is preliminary data.</text>
</comment>
<dbReference type="Proteomes" id="UP000605986">
    <property type="component" value="Unassembled WGS sequence"/>
</dbReference>
<dbReference type="OrthoDB" id="3343459at2759"/>
<protein>
    <submittedName>
        <fullName evidence="1">Splicing factor 3b</fullName>
    </submittedName>
</protein>